<dbReference type="NCBIfam" id="NF045789">
    <property type="entry name" value="OmpVVibrio"/>
    <property type="match status" value="1"/>
</dbReference>
<evidence type="ECO:0000256" key="3">
    <source>
        <dbReference type="ARBA" id="ARBA00022729"/>
    </source>
</evidence>
<organism evidence="6">
    <name type="scientific">Vibrio coralliilyticus</name>
    <dbReference type="NCBI Taxonomy" id="190893"/>
    <lineage>
        <taxon>Bacteria</taxon>
        <taxon>Pseudomonadati</taxon>
        <taxon>Pseudomonadota</taxon>
        <taxon>Gammaproteobacteria</taxon>
        <taxon>Vibrionales</taxon>
        <taxon>Vibrionaceae</taxon>
        <taxon>Vibrio</taxon>
    </lineage>
</organism>
<keyword evidence="4" id="KW-0472">Membrane</keyword>
<evidence type="ECO:0000256" key="5">
    <source>
        <dbReference type="ARBA" id="ARBA00023237"/>
    </source>
</evidence>
<dbReference type="AlphaFoldDB" id="A0A837GBK8"/>
<dbReference type="PANTHER" id="PTHR38776">
    <property type="entry name" value="MLTA-INTERACTING PROTEIN-RELATED"/>
    <property type="match status" value="1"/>
</dbReference>
<dbReference type="Pfam" id="PF06629">
    <property type="entry name" value="MipA"/>
    <property type="match status" value="1"/>
</dbReference>
<comment type="subcellular location">
    <subcellularLocation>
        <location evidence="1">Cell outer membrane</location>
    </subcellularLocation>
</comment>
<evidence type="ECO:0000256" key="2">
    <source>
        <dbReference type="ARBA" id="ARBA00005722"/>
    </source>
</evidence>
<dbReference type="GO" id="GO:0009279">
    <property type="term" value="C:cell outer membrane"/>
    <property type="evidence" value="ECO:0007669"/>
    <property type="project" value="UniProtKB-SubCell"/>
</dbReference>
<sequence length="258" mass="28338">MKKLTILVSTLVVATAAHAAGDTYIRNGNIYTKENSWIAELGGAGVSDLYKDQKHNATLLGNFGYQGEDFNASLQGINYRFLGNTGDMFNMSAYLGSSGLMYDHDTSDFLKGMDKRKASLDLGINADFHLSQGTISTYAQHDVTDTYDGYLAGVTYFLPMSVGTMDLVPFAGLTYQSKDYVDYYFGVKDKEATQARKAYKGSGDVSYNLGYKLILPINDSWELTQTTAYTRLGDNIADSPIVDSANQWTVGATVAYRF</sequence>
<comment type="caution">
    <text evidence="6">The sequence shown here is derived from an EMBL/GenBank/DDBJ whole genome shotgun (WGS) entry which is preliminary data.</text>
</comment>
<dbReference type="RefSeq" id="WP_045984708.1">
    <property type="nucleotide sequence ID" value="NZ_CP063051.1"/>
</dbReference>
<keyword evidence="3" id="KW-0732">Signal</keyword>
<accession>A0A837GBK8</accession>
<dbReference type="EMBL" id="JXXR01000001">
    <property type="protein sequence ID" value="KJY77679.1"/>
    <property type="molecule type" value="Genomic_DNA"/>
</dbReference>
<evidence type="ECO:0000256" key="4">
    <source>
        <dbReference type="ARBA" id="ARBA00023136"/>
    </source>
</evidence>
<gene>
    <name evidence="6" type="ORF">TW71_01205</name>
</gene>
<name>A0A837GBK8_9VIBR</name>
<dbReference type="InterPro" id="IPR010583">
    <property type="entry name" value="MipA"/>
</dbReference>
<dbReference type="PANTHER" id="PTHR38776:SF1">
    <property type="entry name" value="MLTA-INTERACTING PROTEIN-RELATED"/>
    <property type="match status" value="1"/>
</dbReference>
<protein>
    <submittedName>
        <fullName evidence="6">Membrane protein</fullName>
    </submittedName>
</protein>
<proteinExistence type="inferred from homology"/>
<dbReference type="GO" id="GO:0009252">
    <property type="term" value="P:peptidoglycan biosynthetic process"/>
    <property type="evidence" value="ECO:0007669"/>
    <property type="project" value="TreeGrafter"/>
</dbReference>
<keyword evidence="5" id="KW-0998">Cell outer membrane</keyword>
<comment type="similarity">
    <text evidence="2">Belongs to the MipA/OmpV family.</text>
</comment>
<evidence type="ECO:0000256" key="1">
    <source>
        <dbReference type="ARBA" id="ARBA00004442"/>
    </source>
</evidence>
<evidence type="ECO:0000313" key="6">
    <source>
        <dbReference type="EMBL" id="KJY77679.1"/>
    </source>
</evidence>
<reference evidence="6" key="1">
    <citation type="journal article" date="2015" name="BMC Genomics">
        <title>Genome mining reveals unlocked bioactive potential of marine Gram-negative bacteria.</title>
        <authorList>
            <person name="Machado H."/>
            <person name="Sonnenschein E.C."/>
            <person name="Melchiorsen J."/>
            <person name="Gram L."/>
        </authorList>
    </citation>
    <scope>NUCLEOTIDE SEQUENCE</scope>
    <source>
        <strain evidence="6">S2052</strain>
    </source>
</reference>
<dbReference type="InterPro" id="IPR054915">
    <property type="entry name" value="OmpV"/>
</dbReference>